<proteinExistence type="predicted"/>
<organism evidence="1 2">
    <name type="scientific">Fimbriiglobus ruber</name>
    <dbReference type="NCBI Taxonomy" id="1908690"/>
    <lineage>
        <taxon>Bacteria</taxon>
        <taxon>Pseudomonadati</taxon>
        <taxon>Planctomycetota</taxon>
        <taxon>Planctomycetia</taxon>
        <taxon>Gemmatales</taxon>
        <taxon>Gemmataceae</taxon>
        <taxon>Fimbriiglobus</taxon>
    </lineage>
</organism>
<reference evidence="2" key="1">
    <citation type="submission" date="2017-06" db="EMBL/GenBank/DDBJ databases">
        <title>Genome analysis of Fimbriiglobus ruber SP5, the first member of the order Planctomycetales with confirmed chitinolytic capability.</title>
        <authorList>
            <person name="Ravin N.V."/>
            <person name="Rakitin A.L."/>
            <person name="Ivanova A.A."/>
            <person name="Beletsky A.V."/>
            <person name="Kulichevskaya I.S."/>
            <person name="Mardanov A.V."/>
            <person name="Dedysh S.N."/>
        </authorList>
    </citation>
    <scope>NUCLEOTIDE SEQUENCE [LARGE SCALE GENOMIC DNA]</scope>
    <source>
        <strain evidence="2">SP5</strain>
    </source>
</reference>
<name>A0A225DZQ1_9BACT</name>
<evidence type="ECO:0000313" key="2">
    <source>
        <dbReference type="Proteomes" id="UP000214646"/>
    </source>
</evidence>
<dbReference type="RefSeq" id="WP_088254782.1">
    <property type="nucleotide sequence ID" value="NZ_NIDE01000004.1"/>
</dbReference>
<keyword evidence="2" id="KW-1185">Reference proteome</keyword>
<dbReference type="Proteomes" id="UP000214646">
    <property type="component" value="Unassembled WGS sequence"/>
</dbReference>
<dbReference type="AlphaFoldDB" id="A0A225DZQ1"/>
<dbReference type="EMBL" id="NIDE01000004">
    <property type="protein sequence ID" value="OWK44018.1"/>
    <property type="molecule type" value="Genomic_DNA"/>
</dbReference>
<protein>
    <submittedName>
        <fullName evidence="1">Uncharacterized protein</fullName>
    </submittedName>
</protein>
<gene>
    <name evidence="1" type="ORF">FRUB_03617</name>
</gene>
<accession>A0A225DZQ1</accession>
<comment type="caution">
    <text evidence="1">The sequence shown here is derived from an EMBL/GenBank/DDBJ whole genome shotgun (WGS) entry which is preliminary data.</text>
</comment>
<evidence type="ECO:0000313" key="1">
    <source>
        <dbReference type="EMBL" id="OWK44018.1"/>
    </source>
</evidence>
<sequence>MTEAEIRQSLQDLLSKHFKRPLTQVEQDALFTATVKGNPKFDPEAKALFERFAKTSADVMDEVKREFKQSGESGRWFSPPGSKETDPKIWLEGQQQVGNTAEHNKTMLQAAATALEEKGTVAVFMDRNLTTALEWLEKQPGISEIQRAELVSTRIRLNAVTIPKDATKAQLRQIPVKQPDVVVIRKIGTAEKPQYKIDITEVISPNSQTEKELRDRINKAFELLPSEIRGDGLAIPPAPNPPAPN</sequence>